<gene>
    <name evidence="3" type="ORF">B0T11DRAFT_76288</name>
</gene>
<dbReference type="AlphaFoldDB" id="A0A8K0TDN1"/>
<keyword evidence="2" id="KW-0408">Iron</keyword>
<sequence>MTTFTATWHLLAESDRLRRSSQAFSALGAEAFVFGGELLPREPVDNSIDRVSIRAGANLSTETVTAPATAPSPRVGSPSATAGDAVYLFSGRGGIAMAPVEEKGALWRYTPRDNAWEAITPADPAAPVPAGRSYHCLASDGTDTLFLHAGCPESGRLADLWAFNLTSRVWAQLPDAPPPSRGGASIAFQDGKVYRLNGFDGQTEQGGALDVYDVAAGSWSTHEYKPDGVEGPEARSVSALVALEVRGRKTLVTLFGERDPSSLGHAGAGKMLADAWAFDVSERRWAKIQSVGGAKAPAPRGWFDADVAGEDGRQFVLVHGGLAEDNSRLGDVWKLEF</sequence>
<protein>
    <submittedName>
        <fullName evidence="3">Kelch repeat protein</fullName>
    </submittedName>
</protein>
<keyword evidence="4" id="KW-1185">Reference proteome</keyword>
<evidence type="ECO:0000313" key="3">
    <source>
        <dbReference type="EMBL" id="KAH7361610.1"/>
    </source>
</evidence>
<dbReference type="InterPro" id="IPR015915">
    <property type="entry name" value="Kelch-typ_b-propeller"/>
</dbReference>
<organism evidence="3 4">
    <name type="scientific">Plectosphaerella cucumerina</name>
    <dbReference type="NCBI Taxonomy" id="40658"/>
    <lineage>
        <taxon>Eukaryota</taxon>
        <taxon>Fungi</taxon>
        <taxon>Dikarya</taxon>
        <taxon>Ascomycota</taxon>
        <taxon>Pezizomycotina</taxon>
        <taxon>Sordariomycetes</taxon>
        <taxon>Hypocreomycetidae</taxon>
        <taxon>Glomerellales</taxon>
        <taxon>Plectosphaerellaceae</taxon>
        <taxon>Plectosphaerella</taxon>
    </lineage>
</organism>
<evidence type="ECO:0000256" key="1">
    <source>
        <dbReference type="ARBA" id="ARBA00022737"/>
    </source>
</evidence>
<dbReference type="EMBL" id="JAGPXD010000003">
    <property type="protein sequence ID" value="KAH7361610.1"/>
    <property type="molecule type" value="Genomic_DNA"/>
</dbReference>
<proteinExistence type="predicted"/>
<dbReference type="GO" id="GO:0019760">
    <property type="term" value="P:glucosinolate metabolic process"/>
    <property type="evidence" value="ECO:0007669"/>
    <property type="project" value="UniProtKB-ARBA"/>
</dbReference>
<dbReference type="Pfam" id="PF24681">
    <property type="entry name" value="Kelch_KLHDC2_KLHL20_DRC7"/>
    <property type="match status" value="1"/>
</dbReference>
<reference evidence="3" key="1">
    <citation type="journal article" date="2021" name="Nat. Commun.">
        <title>Genetic determinants of endophytism in the Arabidopsis root mycobiome.</title>
        <authorList>
            <person name="Mesny F."/>
            <person name="Miyauchi S."/>
            <person name="Thiergart T."/>
            <person name="Pickel B."/>
            <person name="Atanasova L."/>
            <person name="Karlsson M."/>
            <person name="Huettel B."/>
            <person name="Barry K.W."/>
            <person name="Haridas S."/>
            <person name="Chen C."/>
            <person name="Bauer D."/>
            <person name="Andreopoulos W."/>
            <person name="Pangilinan J."/>
            <person name="LaButti K."/>
            <person name="Riley R."/>
            <person name="Lipzen A."/>
            <person name="Clum A."/>
            <person name="Drula E."/>
            <person name="Henrissat B."/>
            <person name="Kohler A."/>
            <person name="Grigoriev I.V."/>
            <person name="Martin F.M."/>
            <person name="Hacquard S."/>
        </authorList>
    </citation>
    <scope>NUCLEOTIDE SEQUENCE</scope>
    <source>
        <strain evidence="3">MPI-CAGE-AT-0016</strain>
    </source>
</reference>
<dbReference type="SUPFAM" id="SSF117281">
    <property type="entry name" value="Kelch motif"/>
    <property type="match status" value="1"/>
</dbReference>
<dbReference type="OrthoDB" id="10250130at2759"/>
<keyword evidence="1" id="KW-0677">Repeat</keyword>
<evidence type="ECO:0000313" key="4">
    <source>
        <dbReference type="Proteomes" id="UP000813385"/>
    </source>
</evidence>
<comment type="caution">
    <text evidence="3">The sequence shown here is derived from an EMBL/GenBank/DDBJ whole genome shotgun (WGS) entry which is preliminary data.</text>
</comment>
<dbReference type="PANTHER" id="PTHR47435:SF4">
    <property type="entry name" value="KELCH REPEAT PROTEIN (AFU_ORTHOLOGUE AFUA_5G12780)"/>
    <property type="match status" value="1"/>
</dbReference>
<dbReference type="PANTHER" id="PTHR47435">
    <property type="entry name" value="KELCH REPEAT PROTEIN (AFU_ORTHOLOGUE AFUA_5G12780)"/>
    <property type="match status" value="1"/>
</dbReference>
<dbReference type="Proteomes" id="UP000813385">
    <property type="component" value="Unassembled WGS sequence"/>
</dbReference>
<evidence type="ECO:0000256" key="2">
    <source>
        <dbReference type="ARBA" id="ARBA00023004"/>
    </source>
</evidence>
<dbReference type="Gene3D" id="2.120.10.80">
    <property type="entry name" value="Kelch-type beta propeller"/>
    <property type="match status" value="2"/>
</dbReference>
<accession>A0A8K0TDN1</accession>
<name>A0A8K0TDN1_9PEZI</name>